<dbReference type="Proteomes" id="UP001607303">
    <property type="component" value="Unassembled WGS sequence"/>
</dbReference>
<keyword evidence="1" id="KW-0472">Membrane</keyword>
<feature type="transmembrane region" description="Helical" evidence="1">
    <location>
        <begin position="48"/>
        <end position="69"/>
    </location>
</feature>
<keyword evidence="1" id="KW-0812">Transmembrane</keyword>
<keyword evidence="1" id="KW-1133">Transmembrane helix</keyword>
<dbReference type="AlphaFoldDB" id="A0ABD2CLH8"/>
<evidence type="ECO:0000256" key="1">
    <source>
        <dbReference type="SAM" id="Phobius"/>
    </source>
</evidence>
<proteinExistence type="predicted"/>
<protein>
    <submittedName>
        <fullName evidence="2">Uncharacterized protein</fullName>
    </submittedName>
</protein>
<name>A0ABD2CLH8_VESMC</name>
<evidence type="ECO:0000313" key="2">
    <source>
        <dbReference type="EMBL" id="KAL2745669.1"/>
    </source>
</evidence>
<accession>A0ABD2CLH8</accession>
<dbReference type="EMBL" id="JAYRBN010000041">
    <property type="protein sequence ID" value="KAL2745669.1"/>
    <property type="molecule type" value="Genomic_DNA"/>
</dbReference>
<organism evidence="2 3">
    <name type="scientific">Vespula maculifrons</name>
    <name type="common">Eastern yellow jacket</name>
    <name type="synonym">Wasp</name>
    <dbReference type="NCBI Taxonomy" id="7453"/>
    <lineage>
        <taxon>Eukaryota</taxon>
        <taxon>Metazoa</taxon>
        <taxon>Ecdysozoa</taxon>
        <taxon>Arthropoda</taxon>
        <taxon>Hexapoda</taxon>
        <taxon>Insecta</taxon>
        <taxon>Pterygota</taxon>
        <taxon>Neoptera</taxon>
        <taxon>Endopterygota</taxon>
        <taxon>Hymenoptera</taxon>
        <taxon>Apocrita</taxon>
        <taxon>Aculeata</taxon>
        <taxon>Vespoidea</taxon>
        <taxon>Vespidae</taxon>
        <taxon>Vespinae</taxon>
        <taxon>Vespula</taxon>
    </lineage>
</organism>
<gene>
    <name evidence="2" type="ORF">V1477_006060</name>
</gene>
<keyword evidence="3" id="KW-1185">Reference proteome</keyword>
<sequence>MVKWGYFPTCDDNKIGPSTDFNSYWFSFALNLEIFADAIHASTNGELIKIYFCIIHFYNILYSLFDFRLKLRSRDTRLREMSTKSVV</sequence>
<comment type="caution">
    <text evidence="2">The sequence shown here is derived from an EMBL/GenBank/DDBJ whole genome shotgun (WGS) entry which is preliminary data.</text>
</comment>
<evidence type="ECO:0000313" key="3">
    <source>
        <dbReference type="Proteomes" id="UP001607303"/>
    </source>
</evidence>
<reference evidence="2 3" key="1">
    <citation type="journal article" date="2024" name="Ann. Entomol. Soc. Am.">
        <title>Genomic analyses of the southern and eastern yellowjacket wasps (Hymenoptera: Vespidae) reveal evolutionary signatures of social life.</title>
        <authorList>
            <person name="Catto M.A."/>
            <person name="Caine P.B."/>
            <person name="Orr S.E."/>
            <person name="Hunt B.G."/>
            <person name="Goodisman M.A.D."/>
        </authorList>
    </citation>
    <scope>NUCLEOTIDE SEQUENCE [LARGE SCALE GENOMIC DNA]</scope>
    <source>
        <strain evidence="2">232</strain>
        <tissue evidence="2">Head and thorax</tissue>
    </source>
</reference>